<evidence type="ECO:0000313" key="1">
    <source>
        <dbReference type="EMBL" id="KAJ4979148.1"/>
    </source>
</evidence>
<protein>
    <submittedName>
        <fullName evidence="1">Uncharacterized protein</fullName>
    </submittedName>
</protein>
<gene>
    <name evidence="1" type="ORF">NE237_009928</name>
</gene>
<evidence type="ECO:0000313" key="2">
    <source>
        <dbReference type="Proteomes" id="UP001141806"/>
    </source>
</evidence>
<dbReference type="EMBL" id="JAMYWD010000002">
    <property type="protein sequence ID" value="KAJ4979148.1"/>
    <property type="molecule type" value="Genomic_DNA"/>
</dbReference>
<keyword evidence="2" id="KW-1185">Reference proteome</keyword>
<dbReference type="PANTHER" id="PTHR37216:SF1">
    <property type="entry name" value="EXPRESSED PROTEIN"/>
    <property type="match status" value="1"/>
</dbReference>
<dbReference type="Pfam" id="PF25284">
    <property type="entry name" value="DUF7874"/>
    <property type="match status" value="1"/>
</dbReference>
<accession>A0A9Q0KYD3</accession>
<comment type="caution">
    <text evidence="1">The sequence shown here is derived from an EMBL/GenBank/DDBJ whole genome shotgun (WGS) entry which is preliminary data.</text>
</comment>
<proteinExistence type="predicted"/>
<dbReference type="PANTHER" id="PTHR37216">
    <property type="entry name" value="EXPRESSED PROTEIN"/>
    <property type="match status" value="1"/>
</dbReference>
<dbReference type="AlphaFoldDB" id="A0A9Q0KYD3"/>
<dbReference type="Proteomes" id="UP001141806">
    <property type="component" value="Unassembled WGS sequence"/>
</dbReference>
<dbReference type="InterPro" id="IPR057196">
    <property type="entry name" value="DUF7874"/>
</dbReference>
<sequence>MGQAIKKLSTGREEGYKAKEIGPIIDQCYDSLFGDTTKIHNLADFYHAISQTIEEINTKLGNIQFHVPSTEALEKVFKDHIQSKDCGSHLFFWADREHLIEEEFLPHNCFLQNTLNTS</sequence>
<organism evidence="1 2">
    <name type="scientific">Protea cynaroides</name>
    <dbReference type="NCBI Taxonomy" id="273540"/>
    <lineage>
        <taxon>Eukaryota</taxon>
        <taxon>Viridiplantae</taxon>
        <taxon>Streptophyta</taxon>
        <taxon>Embryophyta</taxon>
        <taxon>Tracheophyta</taxon>
        <taxon>Spermatophyta</taxon>
        <taxon>Magnoliopsida</taxon>
        <taxon>Proteales</taxon>
        <taxon>Proteaceae</taxon>
        <taxon>Protea</taxon>
    </lineage>
</organism>
<name>A0A9Q0KYD3_9MAGN</name>
<reference evidence="1" key="1">
    <citation type="journal article" date="2023" name="Plant J.">
        <title>The genome of the king protea, Protea cynaroides.</title>
        <authorList>
            <person name="Chang J."/>
            <person name="Duong T.A."/>
            <person name="Schoeman C."/>
            <person name="Ma X."/>
            <person name="Roodt D."/>
            <person name="Barker N."/>
            <person name="Li Z."/>
            <person name="Van de Peer Y."/>
            <person name="Mizrachi E."/>
        </authorList>
    </citation>
    <scope>NUCLEOTIDE SEQUENCE</scope>
    <source>
        <tissue evidence="1">Young leaves</tissue>
    </source>
</reference>
<dbReference type="OrthoDB" id="785636at2759"/>